<sequence length="192" mass="20603">MDFTQISSSDELTALLASIDGKLANLDSLNRSRTVSLVSSMARALSHFRSSDLSAASSAVSSPIILQVVVSVSGTLTGGAQTGGSHGMSSEKSAVSFCEMGVGDEPAILGVRSVHSQVTTTRPSPDTEEFENEYFPEAAFAEGEELDEGYTAEEWAAWDAGAYDAQEYGGAREEFAEHFDSYDEEEYYSDDY</sequence>
<dbReference type="AlphaFoldDB" id="A0AAE0F6C8"/>
<dbReference type="EMBL" id="LGRX02025071">
    <property type="protein sequence ID" value="KAK3252982.1"/>
    <property type="molecule type" value="Genomic_DNA"/>
</dbReference>
<dbReference type="Proteomes" id="UP001190700">
    <property type="component" value="Unassembled WGS sequence"/>
</dbReference>
<protein>
    <submittedName>
        <fullName evidence="1">Uncharacterized protein</fullName>
    </submittedName>
</protein>
<proteinExistence type="predicted"/>
<evidence type="ECO:0000313" key="1">
    <source>
        <dbReference type="EMBL" id="KAK3252982.1"/>
    </source>
</evidence>
<organism evidence="1 2">
    <name type="scientific">Cymbomonas tetramitiformis</name>
    <dbReference type="NCBI Taxonomy" id="36881"/>
    <lineage>
        <taxon>Eukaryota</taxon>
        <taxon>Viridiplantae</taxon>
        <taxon>Chlorophyta</taxon>
        <taxon>Pyramimonadophyceae</taxon>
        <taxon>Pyramimonadales</taxon>
        <taxon>Pyramimonadaceae</taxon>
        <taxon>Cymbomonas</taxon>
    </lineage>
</organism>
<gene>
    <name evidence="1" type="ORF">CYMTET_37746</name>
</gene>
<keyword evidence="2" id="KW-1185">Reference proteome</keyword>
<evidence type="ECO:0000313" key="2">
    <source>
        <dbReference type="Proteomes" id="UP001190700"/>
    </source>
</evidence>
<accession>A0AAE0F6C8</accession>
<comment type="caution">
    <text evidence="1">The sequence shown here is derived from an EMBL/GenBank/DDBJ whole genome shotgun (WGS) entry which is preliminary data.</text>
</comment>
<name>A0AAE0F6C8_9CHLO</name>
<reference evidence="1 2" key="1">
    <citation type="journal article" date="2015" name="Genome Biol. Evol.">
        <title>Comparative Genomics of a Bacterivorous Green Alga Reveals Evolutionary Causalities and Consequences of Phago-Mixotrophic Mode of Nutrition.</title>
        <authorList>
            <person name="Burns J.A."/>
            <person name="Paasch A."/>
            <person name="Narechania A."/>
            <person name="Kim E."/>
        </authorList>
    </citation>
    <scope>NUCLEOTIDE SEQUENCE [LARGE SCALE GENOMIC DNA]</scope>
    <source>
        <strain evidence="1 2">PLY_AMNH</strain>
    </source>
</reference>